<comment type="caution">
    <text evidence="2">The sequence shown here is derived from an EMBL/GenBank/DDBJ whole genome shotgun (WGS) entry which is preliminary data.</text>
</comment>
<accession>A0A653Z381</accession>
<dbReference type="NCBIfam" id="NF037995">
    <property type="entry name" value="TRAP_S1"/>
    <property type="match status" value="1"/>
</dbReference>
<dbReference type="InterPro" id="IPR038404">
    <property type="entry name" value="TRAP_DctP_sf"/>
</dbReference>
<reference evidence="2 3" key="1">
    <citation type="submission" date="2019-07" db="EMBL/GenBank/DDBJ databases">
        <title>Diversity of Bacteria from Kongsfjorden, Arctic.</title>
        <authorList>
            <person name="Yu Y."/>
        </authorList>
    </citation>
    <scope>NUCLEOTIDE SEQUENCE [LARGE SCALE GENOMIC DNA]</scope>
    <source>
        <strain evidence="2 3">SM1922</strain>
    </source>
</reference>
<dbReference type="EMBL" id="VNFE01000001">
    <property type="protein sequence ID" value="TVU92072.1"/>
    <property type="molecule type" value="Genomic_DNA"/>
</dbReference>
<dbReference type="Pfam" id="PF03480">
    <property type="entry name" value="DctP"/>
    <property type="match status" value="1"/>
</dbReference>
<dbReference type="RefSeq" id="WP_144809841.1">
    <property type="nucleotide sequence ID" value="NZ_LR733707.1"/>
</dbReference>
<sequence>MQRLPTLLAAGLLSVSLIGSAAAQENTIQWKVLGQPLATGKIQSQKEQPFFENFAERTGLPIEINYQPVDTTGIKDTEQLRIMKAGLFDLVSLRMSPNSRDAPVLTGLDLVGLNPDYATARSVTDAYLPVLDEQLQESFDVKLLGAWPFGPQILFCDAPVSSFSDIEGLKVRVYDQNLAKFVESVGATAVPMSFPEVHQSLSLGAVDCAITGPSSANSAGWPEVTTHQLTLGMGSAMNGYAISLKAWNQLDSNQQETLQAAFNELNDEIWEYSESLYNDALNCNSGQQPCETGTEYDLVNVEPTEADLAQVREALLNISLPTWADICDQANPDCSANWEANVGPVIGLE</sequence>
<dbReference type="CDD" id="cd13602">
    <property type="entry name" value="PBP2_TRAP_BpDctp6_7"/>
    <property type="match status" value="1"/>
</dbReference>
<evidence type="ECO:0000256" key="1">
    <source>
        <dbReference type="ARBA" id="ARBA00022729"/>
    </source>
</evidence>
<dbReference type="GO" id="GO:0055085">
    <property type="term" value="P:transmembrane transport"/>
    <property type="evidence" value="ECO:0007669"/>
    <property type="project" value="InterPro"/>
</dbReference>
<accession>A0A558JF08</accession>
<dbReference type="Proteomes" id="UP000317288">
    <property type="component" value="Unassembled WGS sequence"/>
</dbReference>
<gene>
    <name evidence="2" type="ORF">FQP89_02790</name>
</gene>
<organism evidence="2 3">
    <name type="scientific">Vreelandella titanicae</name>
    <dbReference type="NCBI Taxonomy" id="664683"/>
    <lineage>
        <taxon>Bacteria</taxon>
        <taxon>Pseudomonadati</taxon>
        <taxon>Pseudomonadota</taxon>
        <taxon>Gammaproteobacteria</taxon>
        <taxon>Oceanospirillales</taxon>
        <taxon>Halomonadaceae</taxon>
        <taxon>Vreelandella</taxon>
    </lineage>
</organism>
<evidence type="ECO:0000313" key="2">
    <source>
        <dbReference type="EMBL" id="TVU92072.1"/>
    </source>
</evidence>
<dbReference type="AlphaFoldDB" id="A0A558JF08"/>
<evidence type="ECO:0000313" key="3">
    <source>
        <dbReference type="Proteomes" id="UP000317288"/>
    </source>
</evidence>
<dbReference type="Gene3D" id="3.40.190.170">
    <property type="entry name" value="Bacterial extracellular solute-binding protein, family 7"/>
    <property type="match status" value="1"/>
</dbReference>
<keyword evidence="1" id="KW-0732">Signal</keyword>
<dbReference type="InterPro" id="IPR018389">
    <property type="entry name" value="DctP_fam"/>
</dbReference>
<protein>
    <submittedName>
        <fullName evidence="2">TRAP transporter substrate-binding protein</fullName>
    </submittedName>
</protein>
<dbReference type="PANTHER" id="PTHR33376">
    <property type="match status" value="1"/>
</dbReference>
<name>A0A558JF08_9GAMM</name>
<proteinExistence type="predicted"/>
<dbReference type="PANTHER" id="PTHR33376:SF15">
    <property type="entry name" value="BLL6794 PROTEIN"/>
    <property type="match status" value="1"/>
</dbReference>